<dbReference type="EMBL" id="BKCJ010140693">
    <property type="protein sequence ID" value="GEX94381.1"/>
    <property type="molecule type" value="Genomic_DNA"/>
</dbReference>
<accession>A0A699HDK4</accession>
<sequence>MHYNNMAAGSRDRSPMLATGRYVQWQSHFLRYIDERSNGDDLRKCIEGPYTPFTVVIPLVTAIDDSPKVPERTTVETILNMSPGNKEHYVGTKITFTSPFEPRK</sequence>
<gene>
    <name evidence="1" type="ORF">Tci_366356</name>
</gene>
<organism evidence="1">
    <name type="scientific">Tanacetum cinerariifolium</name>
    <name type="common">Dalmatian daisy</name>
    <name type="synonym">Chrysanthemum cinerariifolium</name>
    <dbReference type="NCBI Taxonomy" id="118510"/>
    <lineage>
        <taxon>Eukaryota</taxon>
        <taxon>Viridiplantae</taxon>
        <taxon>Streptophyta</taxon>
        <taxon>Embryophyta</taxon>
        <taxon>Tracheophyta</taxon>
        <taxon>Spermatophyta</taxon>
        <taxon>Magnoliopsida</taxon>
        <taxon>eudicotyledons</taxon>
        <taxon>Gunneridae</taxon>
        <taxon>Pentapetalae</taxon>
        <taxon>asterids</taxon>
        <taxon>campanulids</taxon>
        <taxon>Asterales</taxon>
        <taxon>Asteraceae</taxon>
        <taxon>Asteroideae</taxon>
        <taxon>Anthemideae</taxon>
        <taxon>Anthemidinae</taxon>
        <taxon>Tanacetum</taxon>
    </lineage>
</organism>
<comment type="caution">
    <text evidence="1">The sequence shown here is derived from an EMBL/GenBank/DDBJ whole genome shotgun (WGS) entry which is preliminary data.</text>
</comment>
<evidence type="ECO:0000313" key="1">
    <source>
        <dbReference type="EMBL" id="GEX94381.1"/>
    </source>
</evidence>
<name>A0A699HDK4_TANCI</name>
<dbReference type="AlphaFoldDB" id="A0A699HDK4"/>
<proteinExistence type="predicted"/>
<reference evidence="1" key="1">
    <citation type="journal article" date="2019" name="Sci. Rep.">
        <title>Draft genome of Tanacetum cinerariifolium, the natural source of mosquito coil.</title>
        <authorList>
            <person name="Yamashiro T."/>
            <person name="Shiraishi A."/>
            <person name="Satake H."/>
            <person name="Nakayama K."/>
        </authorList>
    </citation>
    <scope>NUCLEOTIDE SEQUENCE</scope>
</reference>
<protein>
    <submittedName>
        <fullName evidence="1">Uncharacterized protein</fullName>
    </submittedName>
</protein>